<dbReference type="GO" id="GO:0019563">
    <property type="term" value="P:glycerol catabolic process"/>
    <property type="evidence" value="ECO:0007669"/>
    <property type="project" value="TreeGrafter"/>
</dbReference>
<evidence type="ECO:0000256" key="4">
    <source>
        <dbReference type="ARBA" id="ARBA00022490"/>
    </source>
</evidence>
<comment type="subunit">
    <text evidence="7 8">Homodimer.</text>
</comment>
<name>A0A9D9HVM0_9BACT</name>
<dbReference type="GO" id="GO:0006096">
    <property type="term" value="P:glycolytic process"/>
    <property type="evidence" value="ECO:0007669"/>
    <property type="project" value="UniProtKB-UniRule"/>
</dbReference>
<dbReference type="HAMAP" id="MF_00147_B">
    <property type="entry name" value="TIM_B"/>
    <property type="match status" value="1"/>
</dbReference>
<comment type="subcellular location">
    <subcellularLocation>
        <location evidence="7 8">Cytoplasm</location>
    </subcellularLocation>
</comment>
<dbReference type="GO" id="GO:0006094">
    <property type="term" value="P:gluconeogenesis"/>
    <property type="evidence" value="ECO:0007669"/>
    <property type="project" value="UniProtKB-UniRule"/>
</dbReference>
<evidence type="ECO:0000313" key="9">
    <source>
        <dbReference type="EMBL" id="MBO8460663.1"/>
    </source>
</evidence>
<comment type="similarity">
    <text evidence="2 7 8">Belongs to the triosephosphate isomerase family.</text>
</comment>
<dbReference type="PROSITE" id="PS00171">
    <property type="entry name" value="TIM_1"/>
    <property type="match status" value="1"/>
</dbReference>
<organism evidence="9 10">
    <name type="scientific">Candidatus Gallipaludibacter merdavium</name>
    <dbReference type="NCBI Taxonomy" id="2840839"/>
    <lineage>
        <taxon>Bacteria</taxon>
        <taxon>Pseudomonadati</taxon>
        <taxon>Bacteroidota</taxon>
        <taxon>Bacteroidia</taxon>
        <taxon>Bacteroidales</taxon>
        <taxon>Candidatus Gallipaludibacter</taxon>
    </lineage>
</organism>
<keyword evidence="4 7" id="KW-0963">Cytoplasm</keyword>
<comment type="catalytic activity">
    <reaction evidence="7 8">
        <text>D-glyceraldehyde 3-phosphate = dihydroxyacetone phosphate</text>
        <dbReference type="Rhea" id="RHEA:18585"/>
        <dbReference type="ChEBI" id="CHEBI:57642"/>
        <dbReference type="ChEBI" id="CHEBI:59776"/>
        <dbReference type="EC" id="5.3.1.1"/>
    </reaction>
</comment>
<dbReference type="Pfam" id="PF00121">
    <property type="entry name" value="TIM"/>
    <property type="match status" value="1"/>
</dbReference>
<accession>A0A9D9HVM0</accession>
<dbReference type="FunFam" id="3.20.20.70:FF:000016">
    <property type="entry name" value="Triosephosphate isomerase"/>
    <property type="match status" value="1"/>
</dbReference>
<dbReference type="PANTHER" id="PTHR21139:SF42">
    <property type="entry name" value="TRIOSEPHOSPHATE ISOMERASE"/>
    <property type="match status" value="1"/>
</dbReference>
<dbReference type="Gene3D" id="3.20.20.70">
    <property type="entry name" value="Aldolase class I"/>
    <property type="match status" value="1"/>
</dbReference>
<evidence type="ECO:0000256" key="3">
    <source>
        <dbReference type="ARBA" id="ARBA00022432"/>
    </source>
</evidence>
<comment type="pathway">
    <text evidence="7 8">Carbohydrate biosynthesis; gluconeogenesis.</text>
</comment>
<dbReference type="InterPro" id="IPR013785">
    <property type="entry name" value="Aldolase_TIM"/>
</dbReference>
<feature type="active site" description="Electrophile" evidence="7">
    <location>
        <position position="96"/>
    </location>
</feature>
<feature type="binding site" evidence="7">
    <location>
        <position position="214"/>
    </location>
    <ligand>
        <name>substrate</name>
    </ligand>
</feature>
<feature type="active site" description="Proton acceptor" evidence="7">
    <location>
        <position position="168"/>
    </location>
</feature>
<keyword evidence="5 7" id="KW-0324">Glycolysis</keyword>
<dbReference type="GO" id="GO:0005829">
    <property type="term" value="C:cytosol"/>
    <property type="evidence" value="ECO:0007669"/>
    <property type="project" value="TreeGrafter"/>
</dbReference>
<evidence type="ECO:0000256" key="7">
    <source>
        <dbReference type="HAMAP-Rule" id="MF_00147"/>
    </source>
</evidence>
<dbReference type="EMBL" id="JADIMG010000096">
    <property type="protein sequence ID" value="MBO8460663.1"/>
    <property type="molecule type" value="Genomic_DNA"/>
</dbReference>
<dbReference type="InterPro" id="IPR022896">
    <property type="entry name" value="TrioseP_Isoase_bac/euk"/>
</dbReference>
<proteinExistence type="inferred from homology"/>
<dbReference type="CDD" id="cd00311">
    <property type="entry name" value="TIM"/>
    <property type="match status" value="1"/>
</dbReference>
<dbReference type="EC" id="5.3.1.1" evidence="7 8"/>
<feature type="binding site" evidence="7">
    <location>
        <begin position="235"/>
        <end position="236"/>
    </location>
    <ligand>
        <name>substrate</name>
    </ligand>
</feature>
<dbReference type="InterPro" id="IPR035990">
    <property type="entry name" value="TIM_sf"/>
</dbReference>
<comment type="function">
    <text evidence="7">Involved in the gluconeogenesis. Catalyzes stereospecifically the conversion of dihydroxyacetone phosphate (DHAP) to D-glyceraldehyde-3-phosphate (G3P).</text>
</comment>
<reference evidence="9" key="1">
    <citation type="submission" date="2020-10" db="EMBL/GenBank/DDBJ databases">
        <authorList>
            <person name="Gilroy R."/>
        </authorList>
    </citation>
    <scope>NUCLEOTIDE SEQUENCE</scope>
    <source>
        <strain evidence="9">G3-3990</strain>
    </source>
</reference>
<dbReference type="InterPro" id="IPR020861">
    <property type="entry name" value="Triosephosphate_isomerase_AS"/>
</dbReference>
<dbReference type="AlphaFoldDB" id="A0A9D9HVM0"/>
<keyword evidence="3 7" id="KW-0312">Gluconeogenesis</keyword>
<evidence type="ECO:0000256" key="1">
    <source>
        <dbReference type="ARBA" id="ARBA00004680"/>
    </source>
</evidence>
<protein>
    <recommendedName>
        <fullName evidence="7 8">Triosephosphate isomerase</fullName>
        <shortName evidence="7">TIM</shortName>
        <shortName evidence="7">TPI</shortName>
        <ecNumber evidence="7 8">5.3.1.1</ecNumber>
    </recommendedName>
    <alternativeName>
        <fullName evidence="7">Triose-phosphate isomerase</fullName>
    </alternativeName>
</protein>
<dbReference type="InterPro" id="IPR000652">
    <property type="entry name" value="Triosephosphate_isomerase"/>
</dbReference>
<dbReference type="NCBIfam" id="TIGR00419">
    <property type="entry name" value="tim"/>
    <property type="match status" value="1"/>
</dbReference>
<evidence type="ECO:0000313" key="10">
    <source>
        <dbReference type="Proteomes" id="UP000823641"/>
    </source>
</evidence>
<dbReference type="SUPFAM" id="SSF51351">
    <property type="entry name" value="Triosephosphate isomerase (TIM)"/>
    <property type="match status" value="1"/>
</dbReference>
<comment type="caution">
    <text evidence="9">The sequence shown here is derived from an EMBL/GenBank/DDBJ whole genome shotgun (WGS) entry which is preliminary data.</text>
</comment>
<sequence length="251" mass="27128">MRKNIVAGNWKMNKTLQEGVALATELKEKLSNATPNCEVIIGTPFIHLATVSELLKDSVIKVAAENCADKESGAYTGEVSAAMVKSTGAQYCILGHSERRAYYHETFDILREKVKLALAHDLKPIFCIGEVKEEREANKQNEVVKAQLEGSVFNLSAEEFSNIVLGYEPVWAIGTGLTATPEQAQEIHAYIRGLVAEKYGKQIAEDCTILYGGSCNAKNAAGLFANPDIDGGLIGGASLKADDFKAIIDAF</sequence>
<reference evidence="9" key="2">
    <citation type="journal article" date="2021" name="PeerJ">
        <title>Extensive microbial diversity within the chicken gut microbiome revealed by metagenomics and culture.</title>
        <authorList>
            <person name="Gilroy R."/>
            <person name="Ravi A."/>
            <person name="Getino M."/>
            <person name="Pursley I."/>
            <person name="Horton D.L."/>
            <person name="Alikhan N.F."/>
            <person name="Baker D."/>
            <person name="Gharbi K."/>
            <person name="Hall N."/>
            <person name="Watson M."/>
            <person name="Adriaenssens E.M."/>
            <person name="Foster-Nyarko E."/>
            <person name="Jarju S."/>
            <person name="Secka A."/>
            <person name="Antonio M."/>
            <person name="Oren A."/>
            <person name="Chaudhuri R.R."/>
            <person name="La Ragione R."/>
            <person name="Hildebrand F."/>
            <person name="Pallen M.J."/>
        </authorList>
    </citation>
    <scope>NUCLEOTIDE SEQUENCE</scope>
    <source>
        <strain evidence="9">G3-3990</strain>
    </source>
</reference>
<dbReference type="Proteomes" id="UP000823641">
    <property type="component" value="Unassembled WGS sequence"/>
</dbReference>
<feature type="binding site" evidence="7">
    <location>
        <begin position="9"/>
        <end position="11"/>
    </location>
    <ligand>
        <name>substrate</name>
    </ligand>
</feature>
<evidence type="ECO:0000256" key="2">
    <source>
        <dbReference type="ARBA" id="ARBA00007422"/>
    </source>
</evidence>
<comment type="pathway">
    <text evidence="1 7 8">Carbohydrate degradation; glycolysis; D-glyceraldehyde 3-phosphate from glycerone phosphate: step 1/1.</text>
</comment>
<evidence type="ECO:0000256" key="5">
    <source>
        <dbReference type="ARBA" id="ARBA00023152"/>
    </source>
</evidence>
<gene>
    <name evidence="7" type="primary">tpiA</name>
    <name evidence="9" type="ORF">IAA73_10085</name>
</gene>
<evidence type="ECO:0000256" key="6">
    <source>
        <dbReference type="ARBA" id="ARBA00023235"/>
    </source>
</evidence>
<dbReference type="PANTHER" id="PTHR21139">
    <property type="entry name" value="TRIOSEPHOSPHATE ISOMERASE"/>
    <property type="match status" value="1"/>
</dbReference>
<dbReference type="PROSITE" id="PS51440">
    <property type="entry name" value="TIM_2"/>
    <property type="match status" value="1"/>
</dbReference>
<dbReference type="GO" id="GO:0004807">
    <property type="term" value="F:triose-phosphate isomerase activity"/>
    <property type="evidence" value="ECO:0007669"/>
    <property type="project" value="UniProtKB-UniRule"/>
</dbReference>
<keyword evidence="6 7" id="KW-0413">Isomerase</keyword>
<feature type="binding site" evidence="7">
    <location>
        <position position="174"/>
    </location>
    <ligand>
        <name>substrate</name>
    </ligand>
</feature>
<evidence type="ECO:0000256" key="8">
    <source>
        <dbReference type="RuleBase" id="RU363013"/>
    </source>
</evidence>
<dbReference type="GO" id="GO:0046166">
    <property type="term" value="P:glyceraldehyde-3-phosphate biosynthetic process"/>
    <property type="evidence" value="ECO:0007669"/>
    <property type="project" value="TreeGrafter"/>
</dbReference>